<reference evidence="2" key="1">
    <citation type="journal article" date="2020" name="Nature">
        <title>Giant virus diversity and host interactions through global metagenomics.</title>
        <authorList>
            <person name="Schulz F."/>
            <person name="Roux S."/>
            <person name="Paez-Espino D."/>
            <person name="Jungbluth S."/>
            <person name="Walsh D.A."/>
            <person name="Denef V.J."/>
            <person name="McMahon K.D."/>
            <person name="Konstantinidis K.T."/>
            <person name="Eloe-Fadrosh E.A."/>
            <person name="Kyrpides N.C."/>
            <person name="Woyke T."/>
        </authorList>
    </citation>
    <scope>NUCLEOTIDE SEQUENCE</scope>
    <source>
        <strain evidence="2">GVMAG-M-3300009185-7</strain>
    </source>
</reference>
<feature type="transmembrane region" description="Helical" evidence="1">
    <location>
        <begin position="33"/>
        <end position="51"/>
    </location>
</feature>
<evidence type="ECO:0000313" key="2">
    <source>
        <dbReference type="EMBL" id="QHS86098.1"/>
    </source>
</evidence>
<dbReference type="EMBL" id="MN739051">
    <property type="protein sequence ID" value="QHS86098.1"/>
    <property type="molecule type" value="Genomic_DNA"/>
</dbReference>
<keyword evidence="1" id="KW-0812">Transmembrane</keyword>
<protein>
    <submittedName>
        <fullName evidence="2">Uncharacterized protein</fullName>
    </submittedName>
</protein>
<name>A0A6C0B3J3_9ZZZZ</name>
<keyword evidence="1" id="KW-0472">Membrane</keyword>
<proteinExistence type="predicted"/>
<organism evidence="2">
    <name type="scientific">viral metagenome</name>
    <dbReference type="NCBI Taxonomy" id="1070528"/>
    <lineage>
        <taxon>unclassified sequences</taxon>
        <taxon>metagenomes</taxon>
        <taxon>organismal metagenomes</taxon>
    </lineage>
</organism>
<accession>A0A6C0B3J3</accession>
<sequence>MKWVDKLIILLCLVSIGVNIYIIVYEIEHQYKWFFLFATIIAIVFELYRLYGATFKKSIKHQ</sequence>
<feature type="transmembrane region" description="Helical" evidence="1">
    <location>
        <begin position="7"/>
        <end position="27"/>
    </location>
</feature>
<evidence type="ECO:0000256" key="1">
    <source>
        <dbReference type="SAM" id="Phobius"/>
    </source>
</evidence>
<dbReference type="AlphaFoldDB" id="A0A6C0B3J3"/>
<keyword evidence="1" id="KW-1133">Transmembrane helix</keyword>